<dbReference type="GO" id="GO:0061630">
    <property type="term" value="F:ubiquitin protein ligase activity"/>
    <property type="evidence" value="ECO:0007669"/>
    <property type="project" value="UniProtKB-EC"/>
</dbReference>
<evidence type="ECO:0000256" key="3">
    <source>
        <dbReference type="ARBA" id="ARBA00022679"/>
    </source>
</evidence>
<comment type="catalytic activity">
    <reaction evidence="1">
        <text>S-ubiquitinyl-[E2 ubiquitin-conjugating enzyme]-L-cysteine + [acceptor protein]-L-lysine = [E2 ubiquitin-conjugating enzyme]-L-cysteine + N(6)-ubiquitinyl-[acceptor protein]-L-lysine.</text>
        <dbReference type="EC" id="2.3.2.26"/>
    </reaction>
</comment>
<comment type="caution">
    <text evidence="10">The sequence shown here is derived from an EMBL/GenBank/DDBJ whole genome shotgun (WGS) entry which is preliminary data.</text>
</comment>
<dbReference type="EC" id="2.3.2.26" evidence="2"/>
<evidence type="ECO:0000256" key="4">
    <source>
        <dbReference type="ARBA" id="ARBA00022786"/>
    </source>
</evidence>
<dbReference type="Gene3D" id="3.30.2410.10">
    <property type="entry name" value="Hect, E3 ligase catalytic domain"/>
    <property type="match status" value="1"/>
</dbReference>
<dbReference type="Pfam" id="PF00632">
    <property type="entry name" value="HECT"/>
    <property type="match status" value="1"/>
</dbReference>
<comment type="function">
    <text evidence="5">Probable E3 ubiquitin-protein ligase which mediates ubiquitination and subsequent proteasomal degradation of target proteins.</text>
</comment>
<feature type="compositionally biased region" description="Basic and acidic residues" evidence="8">
    <location>
        <begin position="8"/>
        <end position="27"/>
    </location>
</feature>
<dbReference type="InterPro" id="IPR044611">
    <property type="entry name" value="E3A/B/C-like"/>
</dbReference>
<gene>
    <name evidence="10" type="ORF">KP509_05G020700</name>
</gene>
<keyword evidence="11" id="KW-1185">Reference proteome</keyword>
<dbReference type="AlphaFoldDB" id="A0A8T2UPC9"/>
<dbReference type="OMA" id="KRCNENQ"/>
<dbReference type="Gene3D" id="3.90.1750.10">
    <property type="entry name" value="Hect, E3 ligase catalytic domains"/>
    <property type="match status" value="1"/>
</dbReference>
<proteinExistence type="inferred from homology"/>
<sequence>MFFSGDPSTRKKVDLGGRSSKERDRSKLIQQARVEREKRQRLRLETQSAIRIQRVFRGRRVIAAERQEIRKQFCALYGELGEKADANAFKVESKYLPQLLFYYQLEDKADLHRLAGVCQLFNRLLGSGSLPAVFGSDGSATSEKMVVLRVTKFCFICLQAVHYYREYFKEELLEPFTDWGSCHNLAGLLLQTVLVLTDNYTPWCGVVFDFLYEKKLFSLLRDLLLTVQSSSTEVHGRTTYLEQTLVSLSLRQIDRGQFSTTLKSWSFTTQILSFPLLFQKFSLLKEVFVNRGLWEFSIRQLASSLQNFIELLPVNSSVQFPSNVCLLGNLLEISISALSFQECPSELAVYFASIARCLIEDLPPPYKRIPEDLAEASDIIVDEEEPFASIMAEKALEDQLQLIYAKGEIIKSLVLLAFPNPPSLHTDQGLKVEPPSISEAEAIGEVCMFLHATLLLGRSTEVYTTLAYKTNIVMYLWSYIYRCHSANEWPIVKLQGRHSTDQYPLSDADGIVMALLIFCPVYSFMLLSIDNEEFNEQQRPLRLEDIKQLVLLLKEALWQLLWVLPSKIASANSGANAKHEISRGTFTMKYIRKMVSKSTSRLLQQLQDWNSKKQFMPPQSFYAREAMDEIFFSQVDKENSRANELLVQAPFLIPFTHRVRIYHIQLSAAKEQHNMQSLFPRRHIRVRRDRIVEDAFAALNSLQDEALEATIRIVFVNEFGVEEAGVDGGGLFKDFMESITKAAFDIQYGLFKETPDHLLYPNPASHMVHDEHLQYFEFLGKILGKAMYEGILVDIPFATFFLSKLKKNLGPNFLQDLSSLDPELYRSLLFLKRYEGDLAQLGLYFVIENNEYGEQVQVELLPGGKDLQVSNDNVLIYIHLVANYRLNVQIRKQSYHFLRGFQRLIQPKWINMFSEHELQVLISGSVEGLNLDDLQSNAKYSGGYSESHPVIQMFWETIKTLDLNLQQKFLKFVTGCSRGPLLGFKYLEPQFCIQRAAPEDASDDILDRLPTSSTCMNLLKLPPYKRKDILKDKLLYAINAEAGFDLS</sequence>
<dbReference type="OrthoDB" id="8068875at2759"/>
<name>A0A8T2UPC9_CERRI</name>
<dbReference type="GO" id="GO:0000209">
    <property type="term" value="P:protein polyubiquitination"/>
    <property type="evidence" value="ECO:0007669"/>
    <property type="project" value="InterPro"/>
</dbReference>
<dbReference type="InterPro" id="IPR035983">
    <property type="entry name" value="Hect_E3_ubiquitin_ligase"/>
</dbReference>
<protein>
    <recommendedName>
        <fullName evidence="2">HECT-type E3 ubiquitin transferase</fullName>
        <ecNumber evidence="2">2.3.2.26</ecNumber>
    </recommendedName>
</protein>
<dbReference type="Gene3D" id="3.30.2160.10">
    <property type="entry name" value="Hect, E3 ligase catalytic domain"/>
    <property type="match status" value="1"/>
</dbReference>
<evidence type="ECO:0000256" key="2">
    <source>
        <dbReference type="ARBA" id="ARBA00012485"/>
    </source>
</evidence>
<dbReference type="InterPro" id="IPR000569">
    <property type="entry name" value="HECT_dom"/>
</dbReference>
<dbReference type="EMBL" id="CM035410">
    <property type="protein sequence ID" value="KAH7436450.1"/>
    <property type="molecule type" value="Genomic_DNA"/>
</dbReference>
<dbReference type="FunFam" id="3.30.2160.10:FF:000002">
    <property type="entry name" value="Putative Ubiquitin-protein ligase E3C"/>
    <property type="match status" value="1"/>
</dbReference>
<comment type="similarity">
    <text evidence="6">Belongs to the UPL family.</text>
</comment>
<feature type="domain" description="HECT" evidence="9">
    <location>
        <begin position="703"/>
        <end position="1047"/>
    </location>
</feature>
<dbReference type="PROSITE" id="PS50237">
    <property type="entry name" value="HECT"/>
    <property type="match status" value="1"/>
</dbReference>
<keyword evidence="4 7" id="KW-0833">Ubl conjugation pathway</keyword>
<feature type="active site" description="Glycyl thioester intermediate" evidence="7">
    <location>
        <position position="1015"/>
    </location>
</feature>
<evidence type="ECO:0000256" key="5">
    <source>
        <dbReference type="ARBA" id="ARBA00057703"/>
    </source>
</evidence>
<organism evidence="10 11">
    <name type="scientific">Ceratopteris richardii</name>
    <name type="common">Triangle waterfern</name>
    <dbReference type="NCBI Taxonomy" id="49495"/>
    <lineage>
        <taxon>Eukaryota</taxon>
        <taxon>Viridiplantae</taxon>
        <taxon>Streptophyta</taxon>
        <taxon>Embryophyta</taxon>
        <taxon>Tracheophyta</taxon>
        <taxon>Polypodiopsida</taxon>
        <taxon>Polypodiidae</taxon>
        <taxon>Polypodiales</taxon>
        <taxon>Pteridineae</taxon>
        <taxon>Pteridaceae</taxon>
        <taxon>Parkerioideae</taxon>
        <taxon>Ceratopteris</taxon>
    </lineage>
</organism>
<evidence type="ECO:0000256" key="8">
    <source>
        <dbReference type="SAM" id="MobiDB-lite"/>
    </source>
</evidence>
<evidence type="ECO:0000256" key="6">
    <source>
        <dbReference type="ARBA" id="ARBA00061247"/>
    </source>
</evidence>
<dbReference type="PANTHER" id="PTHR45700">
    <property type="entry name" value="UBIQUITIN-PROTEIN LIGASE E3C"/>
    <property type="match status" value="1"/>
</dbReference>
<feature type="region of interest" description="Disordered" evidence="8">
    <location>
        <begin position="1"/>
        <end position="27"/>
    </location>
</feature>
<evidence type="ECO:0000313" key="10">
    <source>
        <dbReference type="EMBL" id="KAH7436450.1"/>
    </source>
</evidence>
<dbReference type="FunFam" id="3.30.2410.10:FF:000011">
    <property type="entry name" value="Putative Ubiquitin-protein ligase E3C"/>
    <property type="match status" value="1"/>
</dbReference>
<dbReference type="GO" id="GO:0006511">
    <property type="term" value="P:ubiquitin-dependent protein catabolic process"/>
    <property type="evidence" value="ECO:0007669"/>
    <property type="project" value="TreeGrafter"/>
</dbReference>
<dbReference type="CDD" id="cd00078">
    <property type="entry name" value="HECTc"/>
    <property type="match status" value="1"/>
</dbReference>
<dbReference type="Proteomes" id="UP000825935">
    <property type="component" value="Chromosome 5"/>
</dbReference>
<evidence type="ECO:0000256" key="7">
    <source>
        <dbReference type="PROSITE-ProRule" id="PRU00104"/>
    </source>
</evidence>
<keyword evidence="3" id="KW-0808">Transferase</keyword>
<dbReference type="PANTHER" id="PTHR45700:SF6">
    <property type="entry name" value="E3 UBIQUITIN-PROTEIN LIGASE UPL6"/>
    <property type="match status" value="1"/>
</dbReference>
<evidence type="ECO:0000259" key="9">
    <source>
        <dbReference type="PROSITE" id="PS50237"/>
    </source>
</evidence>
<reference evidence="10" key="1">
    <citation type="submission" date="2021-08" db="EMBL/GenBank/DDBJ databases">
        <title>WGS assembly of Ceratopteris richardii.</title>
        <authorList>
            <person name="Marchant D.B."/>
            <person name="Chen G."/>
            <person name="Jenkins J."/>
            <person name="Shu S."/>
            <person name="Leebens-Mack J."/>
            <person name="Grimwood J."/>
            <person name="Schmutz J."/>
            <person name="Soltis P."/>
            <person name="Soltis D."/>
            <person name="Chen Z.-H."/>
        </authorList>
    </citation>
    <scope>NUCLEOTIDE SEQUENCE</scope>
    <source>
        <strain evidence="10">Whitten #5841</strain>
        <tissue evidence="10">Leaf</tissue>
    </source>
</reference>
<evidence type="ECO:0000313" key="11">
    <source>
        <dbReference type="Proteomes" id="UP000825935"/>
    </source>
</evidence>
<accession>A0A8T2UPC9</accession>
<dbReference type="SUPFAM" id="SSF56204">
    <property type="entry name" value="Hect, E3 ligase catalytic domain"/>
    <property type="match status" value="1"/>
</dbReference>
<evidence type="ECO:0000256" key="1">
    <source>
        <dbReference type="ARBA" id="ARBA00000885"/>
    </source>
</evidence>
<dbReference type="SMART" id="SM00119">
    <property type="entry name" value="HECTc"/>
    <property type="match status" value="1"/>
</dbReference>